<comment type="similarity">
    <text evidence="3">Belongs to the peptidase U32 family.</text>
</comment>
<evidence type="ECO:0000256" key="3">
    <source>
        <dbReference type="ARBA" id="ARBA00038374"/>
    </source>
</evidence>
<evidence type="ECO:0000256" key="2">
    <source>
        <dbReference type="ARBA" id="ARBA00022801"/>
    </source>
</evidence>
<organism evidence="4 5">
    <name type="scientific">Aromatoleum tolulyticum</name>
    <dbReference type="NCBI Taxonomy" id="34027"/>
    <lineage>
        <taxon>Bacteria</taxon>
        <taxon>Pseudomonadati</taxon>
        <taxon>Pseudomonadota</taxon>
        <taxon>Betaproteobacteria</taxon>
        <taxon>Rhodocyclales</taxon>
        <taxon>Rhodocyclaceae</taxon>
        <taxon>Aromatoleum</taxon>
    </lineage>
</organism>
<protein>
    <submittedName>
        <fullName evidence="4">Putative protease</fullName>
    </submittedName>
</protein>
<dbReference type="AlphaFoldDB" id="A0A1N6NG14"/>
<evidence type="ECO:0000313" key="4">
    <source>
        <dbReference type="EMBL" id="SIP91035.1"/>
    </source>
</evidence>
<dbReference type="EMBL" id="FTMD01000001">
    <property type="protein sequence ID" value="SIP91035.1"/>
    <property type="molecule type" value="Genomic_DNA"/>
</dbReference>
<sequence>MFELSTDVGNLKELREGDFSAYDAIYLGDFSCPEYPNNFSSHADLLEAGLQHVHARGQKAYLRLYAVPGNDDLAWVGDVIDTALQLPFDALEVHNLGVLRMLRERSCTAPIHLGVFGNLYTHETAKVLKDFGVTRVYPNPELSLDEVRYIAEHADVEVLVPVHGKIPLVISETCFILEHSEDGAEGACGDGSCSYQCTQDHWLKRGRGDGSRADWSLKDTGRMTLSGKDLCMVEHGGRLADMGLKHFYVHNKGEAPGYAAAVGRIYRDALTRAFAGEAAPDFAPALDTLAGLAREGLCNGYYFEGAGQRYIGRN</sequence>
<reference evidence="5" key="1">
    <citation type="submission" date="2017-01" db="EMBL/GenBank/DDBJ databases">
        <authorList>
            <person name="Varghese N."/>
            <person name="Submissions S."/>
        </authorList>
    </citation>
    <scope>NUCLEOTIDE SEQUENCE [LARGE SCALE GENOMIC DNA]</scope>
    <source>
        <strain evidence="5">ATCC 51758</strain>
    </source>
</reference>
<keyword evidence="1 4" id="KW-0645">Protease</keyword>
<accession>A0A1N6NG14</accession>
<name>A0A1N6NG14_9RHOO</name>
<dbReference type="OrthoDB" id="9807498at2"/>
<dbReference type="InterPro" id="IPR051454">
    <property type="entry name" value="RNA/ubiquinone_mod_enzymes"/>
</dbReference>
<dbReference type="InterPro" id="IPR001539">
    <property type="entry name" value="Peptidase_U32"/>
</dbReference>
<keyword evidence="5" id="KW-1185">Reference proteome</keyword>
<dbReference type="RefSeq" id="WP_076600311.1">
    <property type="nucleotide sequence ID" value="NZ_FTMD01000001.1"/>
</dbReference>
<gene>
    <name evidence="4" type="ORF">SAMN05421829_101286</name>
</gene>
<proteinExistence type="inferred from homology"/>
<dbReference type="Pfam" id="PF01136">
    <property type="entry name" value="Peptidase_U32"/>
    <property type="match status" value="1"/>
</dbReference>
<dbReference type="PANTHER" id="PTHR30217:SF6">
    <property type="entry name" value="TRNA HYDROXYLATION PROTEIN P"/>
    <property type="match status" value="1"/>
</dbReference>
<dbReference type="GO" id="GO:0006508">
    <property type="term" value="P:proteolysis"/>
    <property type="evidence" value="ECO:0007669"/>
    <property type="project" value="UniProtKB-KW"/>
</dbReference>
<evidence type="ECO:0000256" key="1">
    <source>
        <dbReference type="ARBA" id="ARBA00022670"/>
    </source>
</evidence>
<dbReference type="STRING" id="34027.SAMN05421829_101286"/>
<dbReference type="Proteomes" id="UP000186819">
    <property type="component" value="Unassembled WGS sequence"/>
</dbReference>
<dbReference type="PANTHER" id="PTHR30217">
    <property type="entry name" value="PEPTIDASE U32 FAMILY"/>
    <property type="match status" value="1"/>
</dbReference>
<dbReference type="GO" id="GO:0008233">
    <property type="term" value="F:peptidase activity"/>
    <property type="evidence" value="ECO:0007669"/>
    <property type="project" value="UniProtKB-KW"/>
</dbReference>
<evidence type="ECO:0000313" key="5">
    <source>
        <dbReference type="Proteomes" id="UP000186819"/>
    </source>
</evidence>
<keyword evidence="2" id="KW-0378">Hydrolase</keyword>